<evidence type="ECO:0000313" key="2">
    <source>
        <dbReference type="EMBL" id="MBW0585216.1"/>
    </source>
</evidence>
<dbReference type="Proteomes" id="UP000765509">
    <property type="component" value="Unassembled WGS sequence"/>
</dbReference>
<protein>
    <submittedName>
        <fullName evidence="2">Uncharacterized protein</fullName>
    </submittedName>
</protein>
<comment type="caution">
    <text evidence="2">The sequence shown here is derived from an EMBL/GenBank/DDBJ whole genome shotgun (WGS) entry which is preliminary data.</text>
</comment>
<proteinExistence type="predicted"/>
<gene>
    <name evidence="2" type="ORF">O181_124931</name>
</gene>
<keyword evidence="3" id="KW-1185">Reference proteome</keyword>
<feature type="compositionally biased region" description="Pro residues" evidence="1">
    <location>
        <begin position="51"/>
        <end position="66"/>
    </location>
</feature>
<feature type="region of interest" description="Disordered" evidence="1">
    <location>
        <begin position="45"/>
        <end position="78"/>
    </location>
</feature>
<accession>A0A9Q3Q4K7</accession>
<sequence>MLLTILTHAVPSQHSPNAAYHPYACSALPTCIQCPPHTGPILKAASDPYAPVAPPSPPSPPLPNPQDIPDTILNPPYA</sequence>
<organism evidence="2 3">
    <name type="scientific">Austropuccinia psidii MF-1</name>
    <dbReference type="NCBI Taxonomy" id="1389203"/>
    <lineage>
        <taxon>Eukaryota</taxon>
        <taxon>Fungi</taxon>
        <taxon>Dikarya</taxon>
        <taxon>Basidiomycota</taxon>
        <taxon>Pucciniomycotina</taxon>
        <taxon>Pucciniomycetes</taxon>
        <taxon>Pucciniales</taxon>
        <taxon>Sphaerophragmiaceae</taxon>
        <taxon>Austropuccinia</taxon>
    </lineage>
</organism>
<dbReference type="EMBL" id="AVOT02120237">
    <property type="protein sequence ID" value="MBW0585216.1"/>
    <property type="molecule type" value="Genomic_DNA"/>
</dbReference>
<evidence type="ECO:0000256" key="1">
    <source>
        <dbReference type="SAM" id="MobiDB-lite"/>
    </source>
</evidence>
<reference evidence="2" key="1">
    <citation type="submission" date="2021-03" db="EMBL/GenBank/DDBJ databases">
        <title>Draft genome sequence of rust myrtle Austropuccinia psidii MF-1, a brazilian biotype.</title>
        <authorList>
            <person name="Quecine M.C."/>
            <person name="Pachon D.M.R."/>
            <person name="Bonatelli M.L."/>
            <person name="Correr F.H."/>
            <person name="Franceschini L.M."/>
            <person name="Leite T.F."/>
            <person name="Margarido G.R.A."/>
            <person name="Almeida C.A."/>
            <person name="Ferrarezi J.A."/>
            <person name="Labate C.A."/>
        </authorList>
    </citation>
    <scope>NUCLEOTIDE SEQUENCE</scope>
    <source>
        <strain evidence="2">MF-1</strain>
    </source>
</reference>
<dbReference type="AlphaFoldDB" id="A0A9Q3Q4K7"/>
<evidence type="ECO:0000313" key="3">
    <source>
        <dbReference type="Proteomes" id="UP000765509"/>
    </source>
</evidence>
<name>A0A9Q3Q4K7_9BASI</name>